<dbReference type="PIRSF" id="PIRSF036389">
    <property type="entry name" value="IOR_B"/>
    <property type="match status" value="1"/>
</dbReference>
<feature type="domain" description="Aldehyde oxidase/xanthine dehydrogenase a/b hammerhead" evidence="1">
    <location>
        <begin position="206"/>
        <end position="284"/>
    </location>
</feature>
<gene>
    <name evidence="2" type="ORF">FAM09_26390</name>
</gene>
<dbReference type="Gene3D" id="3.90.1170.50">
    <property type="entry name" value="Aldehyde oxidase/xanthine dehydrogenase, a/b hammerhead"/>
    <property type="match status" value="1"/>
</dbReference>
<dbReference type="AlphaFoldDB" id="A0A4V6T3M0"/>
<proteinExistence type="predicted"/>
<dbReference type="Pfam" id="PF02738">
    <property type="entry name" value="MoCoBD_1"/>
    <property type="match status" value="1"/>
</dbReference>
<evidence type="ECO:0000259" key="1">
    <source>
        <dbReference type="SMART" id="SM01008"/>
    </source>
</evidence>
<evidence type="ECO:0000313" key="3">
    <source>
        <dbReference type="Proteomes" id="UP000306918"/>
    </source>
</evidence>
<dbReference type="Pfam" id="PF20256">
    <property type="entry name" value="MoCoBD_2"/>
    <property type="match status" value="2"/>
</dbReference>
<evidence type="ECO:0000313" key="2">
    <source>
        <dbReference type="EMBL" id="THU32976.1"/>
    </source>
</evidence>
<dbReference type="PANTHER" id="PTHR47495">
    <property type="entry name" value="ALDEHYDE DEHYDROGENASE"/>
    <property type="match status" value="1"/>
</dbReference>
<dbReference type="InterPro" id="IPR046867">
    <property type="entry name" value="AldOxase/xan_DH_MoCoBD2"/>
</dbReference>
<keyword evidence="3" id="KW-1185">Reference proteome</keyword>
<accession>A0A4V6T3M0</accession>
<dbReference type="GO" id="GO:0016491">
    <property type="term" value="F:oxidoreductase activity"/>
    <property type="evidence" value="ECO:0007669"/>
    <property type="project" value="InterPro"/>
</dbReference>
<dbReference type="InterPro" id="IPR037165">
    <property type="entry name" value="AldOxase/xan_DH_Mopterin-bd_sf"/>
</dbReference>
<organism evidence="2 3">
    <name type="scientific">Niastella caeni</name>
    <dbReference type="NCBI Taxonomy" id="2569763"/>
    <lineage>
        <taxon>Bacteria</taxon>
        <taxon>Pseudomonadati</taxon>
        <taxon>Bacteroidota</taxon>
        <taxon>Chitinophagia</taxon>
        <taxon>Chitinophagales</taxon>
        <taxon>Chitinophagaceae</taxon>
        <taxon>Niastella</taxon>
    </lineage>
</organism>
<dbReference type="Gene3D" id="3.30.365.10">
    <property type="entry name" value="Aldehyde oxidase/xanthine dehydrogenase, molybdopterin binding domain"/>
    <property type="match status" value="4"/>
</dbReference>
<dbReference type="PROSITE" id="PS51318">
    <property type="entry name" value="TAT"/>
    <property type="match status" value="1"/>
</dbReference>
<dbReference type="InterPro" id="IPR006311">
    <property type="entry name" value="TAT_signal"/>
</dbReference>
<dbReference type="OrthoDB" id="9767994at2"/>
<dbReference type="RefSeq" id="WP_136580166.1">
    <property type="nucleotide sequence ID" value="NZ_STFF01000010.1"/>
</dbReference>
<dbReference type="PANTHER" id="PTHR47495:SF2">
    <property type="entry name" value="ALDEHYDE DEHYDROGENASE"/>
    <property type="match status" value="1"/>
</dbReference>
<protein>
    <submittedName>
        <fullName evidence="2">Xanthine dehydrogenase family protein molybdopterin-binding subunit</fullName>
    </submittedName>
</protein>
<dbReference type="InterPro" id="IPR012368">
    <property type="entry name" value="OxRdtase_Mopterin-bd_su_IorB"/>
</dbReference>
<name>A0A4V6T3M0_9BACT</name>
<reference evidence="2 3" key="1">
    <citation type="submission" date="2019-04" db="EMBL/GenBank/DDBJ databases">
        <title>Niastella caeni sp. nov., isolated from activated sludge.</title>
        <authorList>
            <person name="Sheng M."/>
        </authorList>
    </citation>
    <scope>NUCLEOTIDE SEQUENCE [LARGE SCALE GENOMIC DNA]</scope>
    <source>
        <strain evidence="2 3">HX-2-15</strain>
    </source>
</reference>
<dbReference type="SMART" id="SM01008">
    <property type="entry name" value="Ald_Xan_dh_C"/>
    <property type="match status" value="1"/>
</dbReference>
<dbReference type="InterPro" id="IPR008274">
    <property type="entry name" value="AldOxase/xan_DH_MoCoBD1"/>
</dbReference>
<sequence>MAGKIDRRNFLKISTAATGGLLISFVIPAPAESPTPAIAPANKFRLHPFLRIGEDNSIHISIPKVEIGQGIWTTLPMLIAEELDCDWNKIIVEHSPPGTATDYSEPILKSTGGSETTKSEFDNYRLVGATARTMLVNAAVQKFGVKASDCKTENGFVIIGEKRVPYGDLANEASLLPVPTVQLREAKDWKIIGRSKKRLDAREKLDGSAKYGIDVQFPGLLTAVVAHAPVFGGQVASFDASKAKLIKGVKQVLQIPTGIAVIADNFWAAKKGRDALIIQWKHGVHENIDTKSQLNEYRKLSTTKGIPIVQKGDCIAALKNAAKSINAEFTFPYLAHAPMEPLNCTVRISQDKCEIWAGTQSQLLHQLEVAAFLGLKPEQVEFNTPYIGGSFGRRGSFSLDWVMEAVNIAKISGQLIKLIWTREDDIQGGYYRPVYLHRVQIGVDKAGFPVAWQHTIVGQSLFVNSPLEKYIVHNGIDYSSVTTGYPYADAIPDKSFELVTTTNGVPVLAWRSVGHTHGAFVIETLIDELAALANVDPVEYRRRLLKDHPRHLAALNLAAAKAEWHKPLPQGRYRGVAVHEAMGSYVAQIAEISIENKNIRVHRVVCAIDCGVAVNPDGVIAQMEGGIVFGLTAALYGEITLEKGRVQQSNFHNYRMLRMNETPAIEVHIVPSTGKMGGAGEPGVPPIAPALANAIFAATGQRLRDLPLRLK</sequence>
<dbReference type="InterPro" id="IPR000674">
    <property type="entry name" value="Ald_Oxase/Xan_DH_a/b"/>
</dbReference>
<dbReference type="InterPro" id="IPR052516">
    <property type="entry name" value="N-heterocyclic_Hydroxylase"/>
</dbReference>
<dbReference type="Proteomes" id="UP000306918">
    <property type="component" value="Unassembled WGS sequence"/>
</dbReference>
<dbReference type="EMBL" id="STFF01000010">
    <property type="protein sequence ID" value="THU32976.1"/>
    <property type="molecule type" value="Genomic_DNA"/>
</dbReference>
<comment type="caution">
    <text evidence="2">The sequence shown here is derived from an EMBL/GenBank/DDBJ whole genome shotgun (WGS) entry which is preliminary data.</text>
</comment>
<dbReference type="SUPFAM" id="SSF56003">
    <property type="entry name" value="Molybdenum cofactor-binding domain"/>
    <property type="match status" value="2"/>
</dbReference>